<feature type="transmembrane region" description="Helical" evidence="7">
    <location>
        <begin position="7"/>
        <end position="29"/>
    </location>
</feature>
<comment type="similarity">
    <text evidence="2">Belongs to the SVP26 family.</text>
</comment>
<comment type="caution">
    <text evidence="8">The sequence shown here is derived from an EMBL/GenBank/DDBJ whole genome shotgun (WGS) entry which is preliminary data.</text>
</comment>
<evidence type="ECO:0000313" key="8">
    <source>
        <dbReference type="EMBL" id="KAF7268755.1"/>
    </source>
</evidence>
<comment type="subcellular location">
    <subcellularLocation>
        <location evidence="1">Membrane</location>
        <topology evidence="1">Multi-pass membrane protein</topology>
    </subcellularLocation>
</comment>
<gene>
    <name evidence="8" type="ORF">GWI33_018107</name>
</gene>
<dbReference type="EMBL" id="JAACXV010014301">
    <property type="protein sequence ID" value="KAF7268755.1"/>
    <property type="molecule type" value="Genomic_DNA"/>
</dbReference>
<dbReference type="GO" id="GO:0097020">
    <property type="term" value="F:COPII receptor activity"/>
    <property type="evidence" value="ECO:0007669"/>
    <property type="project" value="InterPro"/>
</dbReference>
<dbReference type="AlphaFoldDB" id="A0A834M6Q3"/>
<organism evidence="8 9">
    <name type="scientific">Rhynchophorus ferrugineus</name>
    <name type="common">Red palm weevil</name>
    <name type="synonym">Curculio ferrugineus</name>
    <dbReference type="NCBI Taxonomy" id="354439"/>
    <lineage>
        <taxon>Eukaryota</taxon>
        <taxon>Metazoa</taxon>
        <taxon>Ecdysozoa</taxon>
        <taxon>Arthropoda</taxon>
        <taxon>Hexapoda</taxon>
        <taxon>Insecta</taxon>
        <taxon>Pterygota</taxon>
        <taxon>Neoptera</taxon>
        <taxon>Endopterygota</taxon>
        <taxon>Coleoptera</taxon>
        <taxon>Polyphaga</taxon>
        <taxon>Cucujiformia</taxon>
        <taxon>Curculionidae</taxon>
        <taxon>Dryophthorinae</taxon>
        <taxon>Rhynchophorus</taxon>
    </lineage>
</organism>
<protein>
    <recommendedName>
        <fullName evidence="3">Protein TEX261</fullName>
    </recommendedName>
</protein>
<reference evidence="8" key="1">
    <citation type="submission" date="2020-08" db="EMBL/GenBank/DDBJ databases">
        <title>Genome sequencing and assembly of the red palm weevil Rhynchophorus ferrugineus.</title>
        <authorList>
            <person name="Dias G.B."/>
            <person name="Bergman C.M."/>
            <person name="Manee M."/>
        </authorList>
    </citation>
    <scope>NUCLEOTIDE SEQUENCE</scope>
    <source>
        <strain evidence="8">AA-2017</strain>
        <tissue evidence="8">Whole larva</tissue>
    </source>
</reference>
<evidence type="ECO:0000256" key="7">
    <source>
        <dbReference type="SAM" id="Phobius"/>
    </source>
</evidence>
<keyword evidence="5 7" id="KW-1133">Transmembrane helix</keyword>
<evidence type="ECO:0000256" key="5">
    <source>
        <dbReference type="ARBA" id="ARBA00022989"/>
    </source>
</evidence>
<evidence type="ECO:0000313" key="9">
    <source>
        <dbReference type="Proteomes" id="UP000625711"/>
    </source>
</evidence>
<evidence type="ECO:0000256" key="6">
    <source>
        <dbReference type="ARBA" id="ARBA00023136"/>
    </source>
</evidence>
<keyword evidence="9" id="KW-1185">Reference proteome</keyword>
<dbReference type="OrthoDB" id="28257at2759"/>
<name>A0A834M6Q3_RHYFE</name>
<proteinExistence type="inferred from homology"/>
<dbReference type="PANTHER" id="PTHR13144:SF0">
    <property type="entry name" value="PROTEIN TEX261"/>
    <property type="match status" value="1"/>
</dbReference>
<accession>A0A834M6Q3</accession>
<keyword evidence="4 7" id="KW-0812">Transmembrane</keyword>
<evidence type="ECO:0000256" key="4">
    <source>
        <dbReference type="ARBA" id="ARBA00022692"/>
    </source>
</evidence>
<dbReference type="InterPro" id="IPR007277">
    <property type="entry name" value="Svp26/Tex261"/>
</dbReference>
<dbReference type="GO" id="GO:0000139">
    <property type="term" value="C:Golgi membrane"/>
    <property type="evidence" value="ECO:0007669"/>
    <property type="project" value="TreeGrafter"/>
</dbReference>
<sequence length="196" mass="22557">MWFFTLICYIAILVQVIFITISIAAGLYYLAELVEEYTTYAKKIIWWMNSIITILYVLIWMLEGLPTSMTVCGILAQLCHFVILANFPFVAFSSPFFIIGVIFVIVNHYLAFSYFSTTYHPFSEVIAYFTLYLWLVPFALFVSLSANDNVLPTTAERSDIDVVSNYLSKRSKKYGLLTLFTYAKESLLPIRTKKGF</sequence>
<evidence type="ECO:0000256" key="2">
    <source>
        <dbReference type="ARBA" id="ARBA00008096"/>
    </source>
</evidence>
<dbReference type="GO" id="GO:0005789">
    <property type="term" value="C:endoplasmic reticulum membrane"/>
    <property type="evidence" value="ECO:0007669"/>
    <property type="project" value="TreeGrafter"/>
</dbReference>
<dbReference type="Proteomes" id="UP000625711">
    <property type="component" value="Unassembled WGS sequence"/>
</dbReference>
<dbReference type="GO" id="GO:0006888">
    <property type="term" value="P:endoplasmic reticulum to Golgi vesicle-mediated transport"/>
    <property type="evidence" value="ECO:0007669"/>
    <property type="project" value="InterPro"/>
</dbReference>
<feature type="transmembrane region" description="Helical" evidence="7">
    <location>
        <begin position="44"/>
        <end position="62"/>
    </location>
</feature>
<evidence type="ECO:0000256" key="1">
    <source>
        <dbReference type="ARBA" id="ARBA00004141"/>
    </source>
</evidence>
<feature type="transmembrane region" description="Helical" evidence="7">
    <location>
        <begin position="127"/>
        <end position="146"/>
    </location>
</feature>
<keyword evidence="6 7" id="KW-0472">Membrane</keyword>
<evidence type="ECO:0000256" key="3">
    <source>
        <dbReference type="ARBA" id="ARBA00017877"/>
    </source>
</evidence>
<dbReference type="GO" id="GO:0030134">
    <property type="term" value="C:COPII-coated ER to Golgi transport vesicle"/>
    <property type="evidence" value="ECO:0007669"/>
    <property type="project" value="TreeGrafter"/>
</dbReference>
<dbReference type="PANTHER" id="PTHR13144">
    <property type="entry name" value="TEX261 PROTEIN"/>
    <property type="match status" value="1"/>
</dbReference>
<dbReference type="Pfam" id="PF04148">
    <property type="entry name" value="Erv26"/>
    <property type="match status" value="1"/>
</dbReference>